<dbReference type="InterPro" id="IPR004401">
    <property type="entry name" value="YbaB/EbfC"/>
</dbReference>
<evidence type="ECO:0000313" key="1">
    <source>
        <dbReference type="EMBL" id="PJE73441.1"/>
    </source>
</evidence>
<reference evidence="2" key="1">
    <citation type="submission" date="2017-09" db="EMBL/GenBank/DDBJ databases">
        <title>Depth-based differentiation of microbial function through sediment-hosted aquifers and enrichment of novel symbionts in the deep terrestrial subsurface.</title>
        <authorList>
            <person name="Probst A.J."/>
            <person name="Ladd B."/>
            <person name="Jarett J.K."/>
            <person name="Geller-Mcgrath D.E."/>
            <person name="Sieber C.M.K."/>
            <person name="Emerson J.B."/>
            <person name="Anantharaman K."/>
            <person name="Thomas B.C."/>
            <person name="Malmstrom R."/>
            <person name="Stieglmeier M."/>
            <person name="Klingl A."/>
            <person name="Woyke T."/>
            <person name="Ryan C.M."/>
            <person name="Banfield J.F."/>
        </authorList>
    </citation>
    <scope>NUCLEOTIDE SEQUENCE [LARGE SCALE GENOMIC DNA]</scope>
</reference>
<dbReference type="Pfam" id="PF02575">
    <property type="entry name" value="YbaB_DNA_bd"/>
    <property type="match status" value="1"/>
</dbReference>
<sequence>MFDKLKQLNELRKMKKAIEAETITGESGDVKITISGDFKVQNVVIESEILEKSKLQREIEYAFNDAVKKVQMVLASKFQGMM</sequence>
<dbReference type="GO" id="GO:0003677">
    <property type="term" value="F:DNA binding"/>
    <property type="evidence" value="ECO:0007669"/>
    <property type="project" value="InterPro"/>
</dbReference>
<evidence type="ECO:0008006" key="3">
    <source>
        <dbReference type="Google" id="ProtNLM"/>
    </source>
</evidence>
<accession>A0A2M8LA24</accession>
<organism evidence="1 2">
    <name type="scientific">Candidatus Terrybacteria bacterium CG10_big_fil_rev_8_21_14_0_10_41_10</name>
    <dbReference type="NCBI Taxonomy" id="1975026"/>
    <lineage>
        <taxon>Bacteria</taxon>
        <taxon>Candidatus Terryibacteriota</taxon>
    </lineage>
</organism>
<name>A0A2M8LA24_9BACT</name>
<dbReference type="AlphaFoldDB" id="A0A2M8LA24"/>
<comment type="caution">
    <text evidence="1">The sequence shown here is derived from an EMBL/GenBank/DDBJ whole genome shotgun (WGS) entry which is preliminary data.</text>
</comment>
<dbReference type="Proteomes" id="UP000230959">
    <property type="component" value="Unassembled WGS sequence"/>
</dbReference>
<evidence type="ECO:0000313" key="2">
    <source>
        <dbReference type="Proteomes" id="UP000230959"/>
    </source>
</evidence>
<proteinExistence type="predicted"/>
<dbReference type="Gene3D" id="3.30.1310.10">
    <property type="entry name" value="Nucleoid-associated protein YbaB-like domain"/>
    <property type="match status" value="1"/>
</dbReference>
<gene>
    <name evidence="1" type="ORF">COV02_02585</name>
</gene>
<dbReference type="SUPFAM" id="SSF82607">
    <property type="entry name" value="YbaB-like"/>
    <property type="match status" value="1"/>
</dbReference>
<protein>
    <recommendedName>
        <fullName evidence="3">Nucleoid-associated protein, YbaB/EbfC family</fullName>
    </recommendedName>
</protein>
<dbReference type="EMBL" id="PFER01000038">
    <property type="protein sequence ID" value="PJE73441.1"/>
    <property type="molecule type" value="Genomic_DNA"/>
</dbReference>
<dbReference type="InterPro" id="IPR036894">
    <property type="entry name" value="YbaB-like_sf"/>
</dbReference>